<evidence type="ECO:0000313" key="6">
    <source>
        <dbReference type="Proteomes" id="UP000070549"/>
    </source>
</evidence>
<reference evidence="5 6" key="1">
    <citation type="journal article" date="2016" name="Sci. Rep.">
        <title>Metabolic traits of an uncultured archaeal lineage -MSBL1- from brine pools of the Red Sea.</title>
        <authorList>
            <person name="Mwirichia R."/>
            <person name="Alam I."/>
            <person name="Rashid M."/>
            <person name="Vinu M."/>
            <person name="Ba-Alawi W."/>
            <person name="Anthony Kamau A."/>
            <person name="Kamanda Ngugi D."/>
            <person name="Goker M."/>
            <person name="Klenk H.P."/>
            <person name="Bajic V."/>
            <person name="Stingl U."/>
        </authorList>
    </citation>
    <scope>NUCLEOTIDE SEQUENCE [LARGE SCALE GENOMIC DNA]</scope>
    <source>
        <strain evidence="5">SCGC-AAA382A03</strain>
    </source>
</reference>
<evidence type="ECO:0000256" key="2">
    <source>
        <dbReference type="ARBA" id="ARBA00023285"/>
    </source>
</evidence>
<dbReference type="PATRIC" id="fig|1698278.3.peg.542"/>
<dbReference type="GO" id="GO:0005829">
    <property type="term" value="C:cytosol"/>
    <property type="evidence" value="ECO:0007669"/>
    <property type="project" value="TreeGrafter"/>
</dbReference>
<dbReference type="Gene3D" id="3.40.50.280">
    <property type="entry name" value="Cobalamin-binding domain"/>
    <property type="match status" value="1"/>
</dbReference>
<dbReference type="PANTHER" id="PTHR45833">
    <property type="entry name" value="METHIONINE SYNTHASE"/>
    <property type="match status" value="1"/>
</dbReference>
<dbReference type="AlphaFoldDB" id="A0A133VCF4"/>
<dbReference type="PANTHER" id="PTHR45833:SF1">
    <property type="entry name" value="METHIONINE SYNTHASE"/>
    <property type="match status" value="1"/>
</dbReference>
<dbReference type="PROSITE" id="PS51332">
    <property type="entry name" value="B12_BINDING"/>
    <property type="match status" value="1"/>
</dbReference>
<dbReference type="SMART" id="SM01018">
    <property type="entry name" value="B12-binding_2"/>
    <property type="match status" value="1"/>
</dbReference>
<proteinExistence type="predicted"/>
<comment type="caution">
    <text evidence="5">The sequence shown here is derived from an EMBL/GenBank/DDBJ whole genome shotgun (WGS) entry which is preliminary data.</text>
</comment>
<evidence type="ECO:0008006" key="7">
    <source>
        <dbReference type="Google" id="ProtNLM"/>
    </source>
</evidence>
<gene>
    <name evidence="5" type="ORF">AKJ49_02355</name>
</gene>
<dbReference type="GO" id="GO:0046653">
    <property type="term" value="P:tetrahydrofolate metabolic process"/>
    <property type="evidence" value="ECO:0007669"/>
    <property type="project" value="TreeGrafter"/>
</dbReference>
<protein>
    <recommendedName>
        <fullName evidence="7">Cobalamin-binding protein</fullName>
    </recommendedName>
</protein>
<evidence type="ECO:0000256" key="1">
    <source>
        <dbReference type="ARBA" id="ARBA00022723"/>
    </source>
</evidence>
<evidence type="ECO:0000313" key="5">
    <source>
        <dbReference type="EMBL" id="KXB04090.1"/>
    </source>
</evidence>
<keyword evidence="2" id="KW-0170">Cobalt</keyword>
<dbReference type="GO" id="GO:0031419">
    <property type="term" value="F:cobalamin binding"/>
    <property type="evidence" value="ECO:0007669"/>
    <property type="project" value="InterPro"/>
</dbReference>
<organism evidence="5 6">
    <name type="scientific">candidate division MSBL1 archaeon SCGC-AAA382A03</name>
    <dbReference type="NCBI Taxonomy" id="1698278"/>
    <lineage>
        <taxon>Archaea</taxon>
        <taxon>Methanobacteriati</taxon>
        <taxon>Methanobacteriota</taxon>
        <taxon>candidate division MSBL1</taxon>
    </lineage>
</organism>
<dbReference type="SUPFAM" id="SSF52242">
    <property type="entry name" value="Cobalamin (vitamin B12)-binding domain"/>
    <property type="match status" value="1"/>
</dbReference>
<dbReference type="Pfam" id="PF02310">
    <property type="entry name" value="B12-binding"/>
    <property type="match status" value="1"/>
</dbReference>
<dbReference type="InterPro" id="IPR036724">
    <property type="entry name" value="Cobalamin-bd_sf"/>
</dbReference>
<dbReference type="InterPro" id="IPR050554">
    <property type="entry name" value="Met_Synthase/Corrinoid"/>
</dbReference>
<dbReference type="Pfam" id="PF02607">
    <property type="entry name" value="B12-binding_2"/>
    <property type="match status" value="1"/>
</dbReference>
<dbReference type="InterPro" id="IPR006158">
    <property type="entry name" value="Cobalamin-bd"/>
</dbReference>
<name>A0A133VCF4_9EURY</name>
<evidence type="ECO:0000259" key="4">
    <source>
        <dbReference type="PROSITE" id="PS51337"/>
    </source>
</evidence>
<sequence length="210" mass="23130">MMGELSESLADLEEEKTLNIVKERIDVGEEPIEILEDCRDSMETIGDKFESGEFFLAELVMAAEIFQEAMDIVIPELKETGEEVTSGKIVIGTVEGDIHDIGKNIAIALLKAQGFEVEDLGVDISPQEFVDAVKESDPPILGMSSLLTMAIEPMKDTIEAIEDSDLREGLRIIVGGSRMDEETCEYVGADAWVDNANKGVKICKEWVEDE</sequence>
<dbReference type="EMBL" id="LHYC01000084">
    <property type="protein sequence ID" value="KXB04090.1"/>
    <property type="molecule type" value="Genomic_DNA"/>
</dbReference>
<dbReference type="GO" id="GO:0046872">
    <property type="term" value="F:metal ion binding"/>
    <property type="evidence" value="ECO:0007669"/>
    <property type="project" value="UniProtKB-KW"/>
</dbReference>
<evidence type="ECO:0000259" key="3">
    <source>
        <dbReference type="PROSITE" id="PS51332"/>
    </source>
</evidence>
<dbReference type="PROSITE" id="PS51337">
    <property type="entry name" value="B12_BINDING_NTER"/>
    <property type="match status" value="1"/>
</dbReference>
<dbReference type="Gene3D" id="1.10.1240.10">
    <property type="entry name" value="Methionine synthase domain"/>
    <property type="match status" value="1"/>
</dbReference>
<keyword evidence="1" id="KW-0479">Metal-binding</keyword>
<feature type="domain" description="B12-binding N-terminal" evidence="4">
    <location>
        <begin position="1"/>
        <end position="85"/>
    </location>
</feature>
<dbReference type="InterPro" id="IPR003759">
    <property type="entry name" value="Cbl-bd_cap"/>
</dbReference>
<accession>A0A133VCF4</accession>
<keyword evidence="6" id="KW-1185">Reference proteome</keyword>
<feature type="domain" description="B12-binding" evidence="3">
    <location>
        <begin position="86"/>
        <end position="210"/>
    </location>
</feature>
<dbReference type="Proteomes" id="UP000070549">
    <property type="component" value="Unassembled WGS sequence"/>
</dbReference>
<dbReference type="SUPFAM" id="SSF47644">
    <property type="entry name" value="Methionine synthase domain"/>
    <property type="match status" value="1"/>
</dbReference>
<dbReference type="InterPro" id="IPR036594">
    <property type="entry name" value="Meth_synthase_dom"/>
</dbReference>
<dbReference type="GO" id="GO:0050667">
    <property type="term" value="P:homocysteine metabolic process"/>
    <property type="evidence" value="ECO:0007669"/>
    <property type="project" value="TreeGrafter"/>
</dbReference>
<dbReference type="GO" id="GO:0008705">
    <property type="term" value="F:methionine synthase activity"/>
    <property type="evidence" value="ECO:0007669"/>
    <property type="project" value="TreeGrafter"/>
</dbReference>